<dbReference type="InterPro" id="IPR017926">
    <property type="entry name" value="GATASE"/>
</dbReference>
<dbReference type="EMBL" id="CP020370">
    <property type="protein sequence ID" value="AUB82981.1"/>
    <property type="molecule type" value="Genomic_DNA"/>
</dbReference>
<sequence>MRIQVLQHVPFEGPYGIADWAAARGHSLTTTPLYAGAAAPEPADFDWLVIMGGPMGANDESRYPWLAAEKALIRRAIAAGKTLVGVCLGAQLIAAVLGARVYRNREPEIGWMPIELTAAGQASPVCGFLPATLTVFHWHGDTFDLPAGALHLARSRACEQQAFLYEGRVLGLQFHLESTAESVAGICVQCADELVPGTYVQSAARMLAAAPADYAQLRAALFGILDRLPQ</sequence>
<evidence type="ECO:0000313" key="2">
    <source>
        <dbReference type="EMBL" id="AUB82981.1"/>
    </source>
</evidence>
<dbReference type="InterPro" id="IPR029062">
    <property type="entry name" value="Class_I_gatase-like"/>
</dbReference>
<dbReference type="AlphaFoldDB" id="A0A2K8UD22"/>
<keyword evidence="3" id="KW-1185">Reference proteome</keyword>
<dbReference type="InterPro" id="IPR044992">
    <property type="entry name" value="ChyE-like"/>
</dbReference>
<dbReference type="Pfam" id="PF00117">
    <property type="entry name" value="GATase"/>
    <property type="match status" value="1"/>
</dbReference>
<dbReference type="RefSeq" id="WP_100920683.1">
    <property type="nucleotide sequence ID" value="NZ_CP020370.1"/>
</dbReference>
<dbReference type="PANTHER" id="PTHR42695">
    <property type="entry name" value="GLUTAMINE AMIDOTRANSFERASE YLR126C-RELATED"/>
    <property type="match status" value="1"/>
</dbReference>
<feature type="domain" description="Glutamine amidotransferase" evidence="1">
    <location>
        <begin position="22"/>
        <end position="180"/>
    </location>
</feature>
<keyword evidence="2" id="KW-0808">Transferase</keyword>
<reference evidence="2 3" key="1">
    <citation type="submission" date="2017-03" db="EMBL/GenBank/DDBJ databases">
        <title>Complete genome sequence of Candidatus 'Thiodictyon syntrophicum' sp. nov. strain Cad16T, a photolithoautotroph purple sulfur bacterium isolated from an alpine meromictic lake.</title>
        <authorList>
            <person name="Luedin S.M."/>
            <person name="Pothier J.F."/>
            <person name="Danza F."/>
            <person name="Storelli N."/>
            <person name="Wittwer M."/>
            <person name="Tonolla M."/>
        </authorList>
    </citation>
    <scope>NUCLEOTIDE SEQUENCE [LARGE SCALE GENOMIC DNA]</scope>
    <source>
        <strain evidence="2 3">Cad16T</strain>
    </source>
</reference>
<dbReference type="GO" id="GO:0016740">
    <property type="term" value="F:transferase activity"/>
    <property type="evidence" value="ECO:0007669"/>
    <property type="project" value="UniProtKB-KW"/>
</dbReference>
<dbReference type="KEGG" id="tsy:THSYN_19875"/>
<proteinExistence type="predicted"/>
<dbReference type="FunFam" id="3.40.50.880:FF:000033">
    <property type="entry name" value="Glutamine amidotransferase class-I"/>
    <property type="match status" value="1"/>
</dbReference>
<dbReference type="OrthoDB" id="9813383at2"/>
<dbReference type="SUPFAM" id="SSF52317">
    <property type="entry name" value="Class I glutamine amidotransferase-like"/>
    <property type="match status" value="1"/>
</dbReference>
<dbReference type="Proteomes" id="UP000232638">
    <property type="component" value="Chromosome"/>
</dbReference>
<evidence type="ECO:0000313" key="3">
    <source>
        <dbReference type="Proteomes" id="UP000232638"/>
    </source>
</evidence>
<dbReference type="Gene3D" id="3.40.50.880">
    <property type="match status" value="1"/>
</dbReference>
<dbReference type="PROSITE" id="PS51273">
    <property type="entry name" value="GATASE_TYPE_1"/>
    <property type="match status" value="1"/>
</dbReference>
<dbReference type="CDD" id="cd01741">
    <property type="entry name" value="GATase1_1"/>
    <property type="match status" value="1"/>
</dbReference>
<organism evidence="2 3">
    <name type="scientific">Candidatus Thiodictyon syntrophicum</name>
    <dbReference type="NCBI Taxonomy" id="1166950"/>
    <lineage>
        <taxon>Bacteria</taxon>
        <taxon>Pseudomonadati</taxon>
        <taxon>Pseudomonadota</taxon>
        <taxon>Gammaproteobacteria</taxon>
        <taxon>Chromatiales</taxon>
        <taxon>Chromatiaceae</taxon>
        <taxon>Thiodictyon</taxon>
    </lineage>
</organism>
<accession>A0A2K8UD22</accession>
<protein>
    <submittedName>
        <fullName evidence="2">Amidotransferase</fullName>
    </submittedName>
</protein>
<dbReference type="GO" id="GO:0005829">
    <property type="term" value="C:cytosol"/>
    <property type="evidence" value="ECO:0007669"/>
    <property type="project" value="TreeGrafter"/>
</dbReference>
<evidence type="ECO:0000259" key="1">
    <source>
        <dbReference type="Pfam" id="PF00117"/>
    </source>
</evidence>
<gene>
    <name evidence="2" type="ORF">THSYN_19875</name>
</gene>
<dbReference type="PANTHER" id="PTHR42695:SF5">
    <property type="entry name" value="GLUTAMINE AMIDOTRANSFERASE YLR126C-RELATED"/>
    <property type="match status" value="1"/>
</dbReference>
<name>A0A2K8UD22_9GAMM</name>